<dbReference type="EMBL" id="NJHN03000062">
    <property type="protein sequence ID" value="KAH9418882.1"/>
    <property type="molecule type" value="Genomic_DNA"/>
</dbReference>
<evidence type="ECO:0000313" key="4">
    <source>
        <dbReference type="EMBL" id="KAH9418882.1"/>
    </source>
</evidence>
<dbReference type="Proteomes" id="UP000887458">
    <property type="component" value="Unassembled WGS sequence"/>
</dbReference>
<organism evidence="4 5">
    <name type="scientific">Dermatophagoides pteronyssinus</name>
    <name type="common">European house dust mite</name>
    <dbReference type="NCBI Taxonomy" id="6956"/>
    <lineage>
        <taxon>Eukaryota</taxon>
        <taxon>Metazoa</taxon>
        <taxon>Ecdysozoa</taxon>
        <taxon>Arthropoda</taxon>
        <taxon>Chelicerata</taxon>
        <taxon>Arachnida</taxon>
        <taxon>Acari</taxon>
        <taxon>Acariformes</taxon>
        <taxon>Sarcoptiformes</taxon>
        <taxon>Astigmata</taxon>
        <taxon>Psoroptidia</taxon>
        <taxon>Analgoidea</taxon>
        <taxon>Pyroglyphidae</taxon>
        <taxon>Dermatophagoidinae</taxon>
        <taxon>Dermatophagoides</taxon>
    </lineage>
</organism>
<protein>
    <submittedName>
        <fullName evidence="4">Uncharacterized protein</fullName>
    </submittedName>
</protein>
<keyword evidence="2" id="KW-0812">Transmembrane</keyword>
<reference evidence="4 5" key="1">
    <citation type="journal article" date="2018" name="J. Allergy Clin. Immunol.">
        <title>High-quality assembly of Dermatophagoides pteronyssinus genome and transcriptome reveals a wide range of novel allergens.</title>
        <authorList>
            <person name="Liu X.Y."/>
            <person name="Yang K.Y."/>
            <person name="Wang M.Q."/>
            <person name="Kwok J.S."/>
            <person name="Zeng X."/>
            <person name="Yang Z."/>
            <person name="Xiao X.J."/>
            <person name="Lau C.P."/>
            <person name="Li Y."/>
            <person name="Huang Z.M."/>
            <person name="Ba J.G."/>
            <person name="Yim A.K."/>
            <person name="Ouyang C.Y."/>
            <person name="Ngai S.M."/>
            <person name="Chan T.F."/>
            <person name="Leung E.L."/>
            <person name="Liu L."/>
            <person name="Liu Z.G."/>
            <person name="Tsui S.K."/>
        </authorList>
    </citation>
    <scope>NUCLEOTIDE SEQUENCE [LARGE SCALE GENOMIC DNA]</scope>
    <source>
        <strain evidence="4">Derp</strain>
    </source>
</reference>
<feature type="compositionally biased region" description="Polar residues" evidence="1">
    <location>
        <begin position="1315"/>
        <end position="1327"/>
    </location>
</feature>
<evidence type="ECO:0000256" key="1">
    <source>
        <dbReference type="SAM" id="MobiDB-lite"/>
    </source>
</evidence>
<comment type="caution">
    <text evidence="4">The sequence shown here is derived from an EMBL/GenBank/DDBJ whole genome shotgun (WGS) entry which is preliminary data.</text>
</comment>
<feature type="region of interest" description="Disordered" evidence="1">
    <location>
        <begin position="1234"/>
        <end position="1268"/>
    </location>
</feature>
<feature type="signal peptide" evidence="3">
    <location>
        <begin position="1"/>
        <end position="19"/>
    </location>
</feature>
<feature type="transmembrane region" description="Helical" evidence="2">
    <location>
        <begin position="698"/>
        <end position="728"/>
    </location>
</feature>
<feature type="region of interest" description="Disordered" evidence="1">
    <location>
        <begin position="1307"/>
        <end position="1327"/>
    </location>
</feature>
<keyword evidence="5" id="KW-1185">Reference proteome</keyword>
<proteinExistence type="predicted"/>
<reference evidence="4 5" key="2">
    <citation type="journal article" date="2022" name="Mol. Biol. Evol.">
        <title>Comparative Genomics Reveals Insights into the Divergent Evolution of Astigmatic Mites and Household Pest Adaptations.</title>
        <authorList>
            <person name="Xiong Q."/>
            <person name="Wan A.T."/>
            <person name="Liu X."/>
            <person name="Fung C.S."/>
            <person name="Xiao X."/>
            <person name="Malainual N."/>
            <person name="Hou J."/>
            <person name="Wang L."/>
            <person name="Wang M."/>
            <person name="Yang K.Y."/>
            <person name="Cui Y."/>
            <person name="Leung E.L."/>
            <person name="Nong W."/>
            <person name="Shin S.K."/>
            <person name="Au S.W."/>
            <person name="Jeong K.Y."/>
            <person name="Chew F.T."/>
            <person name="Hui J.H."/>
            <person name="Leung T.F."/>
            <person name="Tungtrongchitr A."/>
            <person name="Zhong N."/>
            <person name="Liu Z."/>
            <person name="Tsui S.K."/>
        </authorList>
    </citation>
    <scope>NUCLEOTIDE SEQUENCE [LARGE SCALE GENOMIC DNA]</scope>
    <source>
        <strain evidence="4">Derp</strain>
    </source>
</reference>
<name>A0ABQ8J8F5_DERPT</name>
<feature type="transmembrane region" description="Helical" evidence="2">
    <location>
        <begin position="1280"/>
        <end position="1301"/>
    </location>
</feature>
<accession>A0ABQ8J8F5</accession>
<sequence length="1327" mass="158207">MFSLKFSFLLILNVHYGQQSKQPIIIECGLKYLPNTIGLSTVGDQLYQFIILNETISFIKYSNQYERLQAKSTKQSKNENENDYRHTIDLSDGEYYNFDEIIYSDDEREKILYFLHYEHNQQDYHIRLENLSKNYNSLLLLGNDRHMRFLLYETTFLYNHYIIECDLFRSKSARYIKNYKYQTEMLIISDGESKTIAITNQLNDYLFSIETIFESTEEPMKRLFYFYIDSRQPKQFVSTANVQTIKLSDENYSRKKMKELFAKHQYRYGFIQKFTFTIDDDNDNHQNNTKSSPPPIIIQIIIKIAVCMFFVDEMMLYNVKFSSLLSSILFFVILNSSSNDYCVYGQQQDQSRNIECGVKYLPNTIGISMVNNQIYQIINENNTNNIKIIIYDNKNQRIEGISSDKNDEKIHYKLNLSNGYYKKFNEIIAEENEREKLLTLIRFEHNQYNKIVEKDEISEQYNAIITINNKNNKLTLTFYETTFLEKHYIIVYDDNNNNDDEKIQTKLIQFNNLAELIMINNDYNSSIKLSYLINDYVIRIETRNNNKDFNHFLYCNQSILNEFSSTIYRYRDYEHTKEFQYSKMEIEKHFSNYQFRYGFIQKFKNIYGNKKQEKYILFLFSNKQEKILYFNIGDLYMDEADKHFPFFHQNYKDFFHCNIDKTNDNNNNPNKPNKDIFNFDINLPKPRIPKKFFTKSKLIIYIIIISMIIIFIIFPLLSIILMICYYYGYCQYNQSRIIDCGIEYLPNTIGLSMVGDQIYQIIKKNDILQIIIYNNKQKRLKGRSKKQIENDNQKIINYKMDLSNGYIYYFDEQIIIEKNIHKLLFDELYYEHDPNNDEQIIKTEKLSEKFNAIIIITNNNNDNDKNQIKFILYETSYLSKHFVIVYDSSQTNETKQLQKFIMSFENIPAEMIVISDNELSIVISYIMTANAITIEKKMKKKERQQKSRSKKQIENDDNNQKIINYKMDLSNGYIYYFDEQIIIEKNIHKLLFDELYYEHDPNNDEQIIKTEKLSEKFNAIIIITNNNNDDKNQIKFILYETSYLSKHFVIVYDSSQTNETKQLQKFIMSFENIPAEMIVISDNELSIVISYIMTANAITIETIMEEPILKFFLYLNYSQPEKFVSSNERLTIPELSEESEHSRINIQNVFVQHKFRYGFIEKFSFPTTSVIIDDNGNRKTMNEEEYIAFLFSNEKKKLLTFNIGDVMLKEQNVVSYFHYNYNDFFHCNDSLSKKENKNKNKDKNDDNKNDHQHQDNVTEKILTTTTTKKDNSIKSKSTTIIIYMSIIIIIIISSIILINSCNNSNNNNSKQKKLQQPNSTSSSPHHQ</sequence>
<evidence type="ECO:0000256" key="2">
    <source>
        <dbReference type="SAM" id="Phobius"/>
    </source>
</evidence>
<evidence type="ECO:0000313" key="5">
    <source>
        <dbReference type="Proteomes" id="UP000887458"/>
    </source>
</evidence>
<keyword evidence="2" id="KW-0472">Membrane</keyword>
<feature type="chain" id="PRO_5047249048" evidence="3">
    <location>
        <begin position="20"/>
        <end position="1327"/>
    </location>
</feature>
<gene>
    <name evidence="4" type="ORF">DERP_004208</name>
</gene>
<keyword evidence="2" id="KW-1133">Transmembrane helix</keyword>
<keyword evidence="3" id="KW-0732">Signal</keyword>
<evidence type="ECO:0000256" key="3">
    <source>
        <dbReference type="SAM" id="SignalP"/>
    </source>
</evidence>
<feature type="compositionally biased region" description="Basic and acidic residues" evidence="1">
    <location>
        <begin position="1234"/>
        <end position="1258"/>
    </location>
</feature>